<reference evidence="1" key="2">
    <citation type="submission" date="2020-09" db="EMBL/GenBank/DDBJ databases">
        <authorList>
            <person name="Sun Q."/>
            <person name="Ohkuma M."/>
        </authorList>
    </citation>
    <scope>NUCLEOTIDE SEQUENCE</scope>
    <source>
        <strain evidence="1">JCM 31311</strain>
    </source>
</reference>
<proteinExistence type="predicted"/>
<dbReference type="EMBL" id="BMQL01000013">
    <property type="protein sequence ID" value="GGR11234.1"/>
    <property type="molecule type" value="Genomic_DNA"/>
</dbReference>
<accession>A0A918C819</accession>
<protein>
    <submittedName>
        <fullName evidence="1">Uncharacterized protein</fullName>
    </submittedName>
</protein>
<reference evidence="1" key="1">
    <citation type="journal article" date="2014" name="Int. J. Syst. Evol. Microbiol.">
        <title>Complete genome sequence of Corynebacterium casei LMG S-19264T (=DSM 44701T), isolated from a smear-ripened cheese.</title>
        <authorList>
            <consortium name="US DOE Joint Genome Institute (JGI-PGF)"/>
            <person name="Walter F."/>
            <person name="Albersmeier A."/>
            <person name="Kalinowski J."/>
            <person name="Ruckert C."/>
        </authorList>
    </citation>
    <scope>NUCLEOTIDE SEQUENCE</scope>
    <source>
        <strain evidence="1">JCM 31311</strain>
    </source>
</reference>
<dbReference type="AlphaFoldDB" id="A0A918C819"/>
<name>A0A918C819_9DEIO</name>
<dbReference type="Proteomes" id="UP000603865">
    <property type="component" value="Unassembled WGS sequence"/>
</dbReference>
<sequence length="119" mass="12883">MNVSALNAAIQGKTSELPEHLAAAIEHAKVAKVWDRVQRGPRSMAGSLLRYLQGEVPVYAADKRASGVVEANTREGRTSAVFRIRVPDAYFAQWDALDSVARGDFIARAFELLGAAADQ</sequence>
<evidence type="ECO:0000313" key="2">
    <source>
        <dbReference type="Proteomes" id="UP000603865"/>
    </source>
</evidence>
<dbReference type="RefSeq" id="WP_189090837.1">
    <property type="nucleotide sequence ID" value="NZ_BMQL01000013.1"/>
</dbReference>
<comment type="caution">
    <text evidence="1">The sequence shown here is derived from an EMBL/GenBank/DDBJ whole genome shotgun (WGS) entry which is preliminary data.</text>
</comment>
<evidence type="ECO:0000313" key="1">
    <source>
        <dbReference type="EMBL" id="GGR11234.1"/>
    </source>
</evidence>
<gene>
    <name evidence="1" type="ORF">GCM10008957_24920</name>
</gene>
<keyword evidence="2" id="KW-1185">Reference proteome</keyword>
<organism evidence="1 2">
    <name type="scientific">Deinococcus ruber</name>
    <dbReference type="NCBI Taxonomy" id="1848197"/>
    <lineage>
        <taxon>Bacteria</taxon>
        <taxon>Thermotogati</taxon>
        <taxon>Deinococcota</taxon>
        <taxon>Deinococci</taxon>
        <taxon>Deinococcales</taxon>
        <taxon>Deinococcaceae</taxon>
        <taxon>Deinococcus</taxon>
    </lineage>
</organism>